<proteinExistence type="predicted"/>
<protein>
    <recommendedName>
        <fullName evidence="3">Ferric siderophore reductase C-terminal domain-containing protein</fullName>
    </recommendedName>
</protein>
<gene>
    <name evidence="1" type="ORF">M1O15_09825</name>
</gene>
<keyword evidence="2" id="KW-1185">Reference proteome</keyword>
<name>A0ABT0I8S3_9ACTN</name>
<sequence length="254" mass="27327">MTGDLTPGEWTPVERGPRWRVAVGVPPAAEADQWLAADRLADPDGPGLGVLLAAERDSSGHRTEHAAALTLMAVYAGWVTAAAVLHWALTDEVPDLRAGNVLVRPGTHGIAGVRVRRARLAVAERGEPSVALLHRVVLEGHLLPVAEALHRRTRAGRRQLRGGVAHGCATALCAVDGPVDLLEERWRLLVRDAPGGLAALGETARVRGVRDGRERLVYLRRTCCLFHTSTEAVRCASCCLTDRAERLRAYAAAR</sequence>
<comment type="caution">
    <text evidence="1">The sequence shown here is derived from an EMBL/GenBank/DDBJ whole genome shotgun (WGS) entry which is preliminary data.</text>
</comment>
<evidence type="ECO:0008006" key="3">
    <source>
        <dbReference type="Google" id="ProtNLM"/>
    </source>
</evidence>
<evidence type="ECO:0000313" key="1">
    <source>
        <dbReference type="EMBL" id="MCK8677687.1"/>
    </source>
</evidence>
<dbReference type="EMBL" id="JALPTH010000007">
    <property type="protein sequence ID" value="MCK8677687.1"/>
    <property type="molecule type" value="Genomic_DNA"/>
</dbReference>
<dbReference type="Proteomes" id="UP001522868">
    <property type="component" value="Unassembled WGS sequence"/>
</dbReference>
<accession>A0ABT0I8S3</accession>
<organism evidence="1 2">
    <name type="scientific">Streptomyces lichenis</name>
    <dbReference type="NCBI Taxonomy" id="2306967"/>
    <lineage>
        <taxon>Bacteria</taxon>
        <taxon>Bacillati</taxon>
        <taxon>Actinomycetota</taxon>
        <taxon>Actinomycetes</taxon>
        <taxon>Kitasatosporales</taxon>
        <taxon>Streptomycetaceae</taxon>
        <taxon>Streptomyces</taxon>
    </lineage>
</organism>
<evidence type="ECO:0000313" key="2">
    <source>
        <dbReference type="Proteomes" id="UP001522868"/>
    </source>
</evidence>
<reference evidence="1 2" key="1">
    <citation type="submission" date="2022-04" db="EMBL/GenBank/DDBJ databases">
        <title>Streptomyces sp. nov. LCR6-01 isolated from Lichen of Dirinaria sp.</title>
        <authorList>
            <person name="Kanchanasin P."/>
            <person name="Tanasupawat S."/>
            <person name="Phongsopitanun W."/>
        </authorList>
    </citation>
    <scope>NUCLEOTIDE SEQUENCE [LARGE SCALE GENOMIC DNA]</scope>
    <source>
        <strain evidence="1 2">LCR6-01</strain>
    </source>
</reference>
<dbReference type="RefSeq" id="WP_248632917.1">
    <property type="nucleotide sequence ID" value="NZ_JALPTH010000007.1"/>
</dbReference>